<dbReference type="GO" id="GO:0003723">
    <property type="term" value="F:RNA binding"/>
    <property type="evidence" value="ECO:0007669"/>
    <property type="project" value="TreeGrafter"/>
</dbReference>
<accession>A0A8J5CNJ5</accession>
<dbReference type="PANTHER" id="PTHR15092:SF22">
    <property type="entry name" value="POLY(A)-SPECIFIC RIBONUCLEASE PNLDC1"/>
    <property type="match status" value="1"/>
</dbReference>
<dbReference type="InterPro" id="IPR051181">
    <property type="entry name" value="CAF1_poly(A)_ribonucleases"/>
</dbReference>
<protein>
    <submittedName>
        <fullName evidence="2">Pre-piRNA 3'-exonuclease trimmer</fullName>
    </submittedName>
</protein>
<dbReference type="GO" id="GO:0000175">
    <property type="term" value="F:3'-5'-RNA exonuclease activity"/>
    <property type="evidence" value="ECO:0007669"/>
    <property type="project" value="TreeGrafter"/>
</dbReference>
<gene>
    <name evidence="2" type="primary">PNLDC1</name>
    <name evidence="2" type="ORF">GWK47_035522</name>
</gene>
<dbReference type="GO" id="GO:0005634">
    <property type="term" value="C:nucleus"/>
    <property type="evidence" value="ECO:0007669"/>
    <property type="project" value="TreeGrafter"/>
</dbReference>
<reference evidence="2" key="1">
    <citation type="submission" date="2020-07" db="EMBL/GenBank/DDBJ databases">
        <title>The High-quality genome of the commercially important snow crab, Chionoecetes opilio.</title>
        <authorList>
            <person name="Jeong J.-H."/>
            <person name="Ryu S."/>
        </authorList>
    </citation>
    <scope>NUCLEOTIDE SEQUENCE</scope>
    <source>
        <strain evidence="2">MADBK_172401_WGS</strain>
        <tissue evidence="2">Digestive gland</tissue>
    </source>
</reference>
<dbReference type="GO" id="GO:0005783">
    <property type="term" value="C:endoplasmic reticulum"/>
    <property type="evidence" value="ECO:0007669"/>
    <property type="project" value="TreeGrafter"/>
</dbReference>
<dbReference type="GO" id="GO:1990431">
    <property type="term" value="P:priRNA 3'-end processing"/>
    <property type="evidence" value="ECO:0007669"/>
    <property type="project" value="TreeGrafter"/>
</dbReference>
<dbReference type="GO" id="GO:0000289">
    <property type="term" value="P:nuclear-transcribed mRNA poly(A) tail shortening"/>
    <property type="evidence" value="ECO:0007669"/>
    <property type="project" value="TreeGrafter"/>
</dbReference>
<evidence type="ECO:0000313" key="3">
    <source>
        <dbReference type="Proteomes" id="UP000770661"/>
    </source>
</evidence>
<dbReference type="InterPro" id="IPR006941">
    <property type="entry name" value="RNase_CAF1"/>
</dbReference>
<dbReference type="EMBL" id="JACEEZ010003813">
    <property type="protein sequence ID" value="KAG0727008.1"/>
    <property type="molecule type" value="Genomic_DNA"/>
</dbReference>
<organism evidence="2 3">
    <name type="scientific">Chionoecetes opilio</name>
    <name type="common">Atlantic snow crab</name>
    <name type="synonym">Cancer opilio</name>
    <dbReference type="NCBI Taxonomy" id="41210"/>
    <lineage>
        <taxon>Eukaryota</taxon>
        <taxon>Metazoa</taxon>
        <taxon>Ecdysozoa</taxon>
        <taxon>Arthropoda</taxon>
        <taxon>Crustacea</taxon>
        <taxon>Multicrustacea</taxon>
        <taxon>Malacostraca</taxon>
        <taxon>Eumalacostraca</taxon>
        <taxon>Eucarida</taxon>
        <taxon>Decapoda</taxon>
        <taxon>Pleocyemata</taxon>
        <taxon>Brachyura</taxon>
        <taxon>Eubrachyura</taxon>
        <taxon>Majoidea</taxon>
        <taxon>Majidae</taxon>
        <taxon>Chionoecetes</taxon>
    </lineage>
</organism>
<dbReference type="OrthoDB" id="414075at2759"/>
<dbReference type="Pfam" id="PF04857">
    <property type="entry name" value="CAF1"/>
    <property type="match status" value="2"/>
</dbReference>
<dbReference type="InterPro" id="IPR036397">
    <property type="entry name" value="RNaseH_sf"/>
</dbReference>
<dbReference type="PANTHER" id="PTHR15092">
    <property type="entry name" value="POLY A -SPECIFIC RIBONUCLEASE/TARGET OF EGR1, MEMBER 1"/>
    <property type="match status" value="1"/>
</dbReference>
<name>A0A8J5CNJ5_CHIOP</name>
<dbReference type="Proteomes" id="UP000770661">
    <property type="component" value="Unassembled WGS sequence"/>
</dbReference>
<proteinExistence type="inferred from homology"/>
<dbReference type="InterPro" id="IPR012337">
    <property type="entry name" value="RNaseH-like_sf"/>
</dbReference>
<dbReference type="Gene3D" id="3.30.420.10">
    <property type="entry name" value="Ribonuclease H-like superfamily/Ribonuclease H"/>
    <property type="match status" value="1"/>
</dbReference>
<dbReference type="GO" id="GO:1990432">
    <property type="term" value="P:siRNA 3'-end processing"/>
    <property type="evidence" value="ECO:0007669"/>
    <property type="project" value="TreeGrafter"/>
</dbReference>
<evidence type="ECO:0000256" key="1">
    <source>
        <dbReference type="ARBA" id="ARBA00008372"/>
    </source>
</evidence>
<dbReference type="SUPFAM" id="SSF53098">
    <property type="entry name" value="Ribonuclease H-like"/>
    <property type="match status" value="1"/>
</dbReference>
<comment type="caution">
    <text evidence="2">The sequence shown here is derived from an EMBL/GenBank/DDBJ whole genome shotgun (WGS) entry which is preliminary data.</text>
</comment>
<dbReference type="AlphaFoldDB" id="A0A8J5CNJ5"/>
<evidence type="ECO:0000313" key="2">
    <source>
        <dbReference type="EMBL" id="KAG0727008.1"/>
    </source>
</evidence>
<comment type="similarity">
    <text evidence="1">Belongs to the CAF1 family.</text>
</comment>
<sequence>MVDVTQDNYATLLPQVLEDVRGCSFLAIDTEFTGLLAHQTFSNNLFDDGQRRYQKLCGNLRRFSVVQLGLAVFTGIADTNAYSVRSYNFYLRPHSCASSDPIIACQTSSLEFLQKVNFDFNKWLYEGVVYMNADEVEDLRTELVSLFNGKKALHMSFEIERHYKEVGSWMASAKDGDTHTVVAVQDIHAQALLLAALHNTPGLWATLLHDQFHRKLPDSYAAFKSDVHVMFPALYDTKFVAEELKNQYRENKNVGRIFNKTSLGELAAAVQGELPVMYPPKLRHLPTNNKYSQDGASLHEAGYDAFLTGLCFVRISHLFAMSLDGRDPSSKRPPWLVVQGQSRALRVSPGMVSAALAKYGHFDVQRLNNTSVLVATASWRSLTEILANVSSEGLKAQVYTSLRHSTLARSVMWSSAVLSTGLGVWLAYKSFKKSSP</sequence>
<keyword evidence="3" id="KW-1185">Reference proteome</keyword>